<feature type="compositionally biased region" description="Polar residues" evidence="6">
    <location>
        <begin position="358"/>
        <end position="372"/>
    </location>
</feature>
<evidence type="ECO:0000256" key="6">
    <source>
        <dbReference type="SAM" id="MobiDB-lite"/>
    </source>
</evidence>
<evidence type="ECO:0000259" key="7">
    <source>
        <dbReference type="PROSITE" id="PS00344"/>
    </source>
</evidence>
<feature type="region of interest" description="Disordered" evidence="6">
    <location>
        <begin position="185"/>
        <end position="229"/>
    </location>
</feature>
<dbReference type="SUPFAM" id="SSF57716">
    <property type="entry name" value="Glucocorticoid receptor-like (DNA-binding domain)"/>
    <property type="match status" value="2"/>
</dbReference>
<dbReference type="Pfam" id="PF00320">
    <property type="entry name" value="GATA"/>
    <property type="match status" value="2"/>
</dbReference>
<feature type="compositionally biased region" description="Low complexity" evidence="6">
    <location>
        <begin position="213"/>
        <end position="222"/>
    </location>
</feature>
<dbReference type="Gene3D" id="3.30.50.10">
    <property type="entry name" value="Erythroid Transcription Factor GATA-1, subunit A"/>
    <property type="match status" value="2"/>
</dbReference>
<feature type="compositionally biased region" description="Polar residues" evidence="6">
    <location>
        <begin position="189"/>
        <end position="200"/>
    </location>
</feature>
<reference evidence="8" key="1">
    <citation type="submission" date="2023-03" db="EMBL/GenBank/DDBJ databases">
        <title>Mating type loci evolution in Malassezia.</title>
        <authorList>
            <person name="Coelho M.A."/>
        </authorList>
    </citation>
    <scope>NUCLEOTIDE SEQUENCE</scope>
    <source>
        <strain evidence="8">CBS 10434</strain>
    </source>
</reference>
<comment type="subcellular location">
    <subcellularLocation>
        <location evidence="1">Nucleus</location>
    </subcellularLocation>
</comment>
<feature type="domain" description="GATA-type" evidence="7">
    <location>
        <begin position="294"/>
        <end position="318"/>
    </location>
</feature>
<dbReference type="GO" id="GO:0008270">
    <property type="term" value="F:zinc ion binding"/>
    <property type="evidence" value="ECO:0007669"/>
    <property type="project" value="UniProtKB-KW"/>
</dbReference>
<feature type="region of interest" description="Disordered" evidence="6">
    <location>
        <begin position="97"/>
        <end position="116"/>
    </location>
</feature>
<feature type="region of interest" description="Disordered" evidence="6">
    <location>
        <begin position="55"/>
        <end position="80"/>
    </location>
</feature>
<feature type="region of interest" description="Disordered" evidence="6">
    <location>
        <begin position="339"/>
        <end position="390"/>
    </location>
</feature>
<proteinExistence type="predicted"/>
<evidence type="ECO:0000256" key="5">
    <source>
        <dbReference type="ARBA" id="ARBA00023242"/>
    </source>
</evidence>
<dbReference type="InterPro" id="IPR039355">
    <property type="entry name" value="Transcription_factor_GATA"/>
</dbReference>
<dbReference type="PANTHER" id="PTHR10071:SF281">
    <property type="entry name" value="BOX A-BINDING FACTOR-RELATED"/>
    <property type="match status" value="1"/>
</dbReference>
<dbReference type="Proteomes" id="UP001220961">
    <property type="component" value="Chromosome 3"/>
</dbReference>
<dbReference type="SMART" id="SM00401">
    <property type="entry name" value="ZnF_GATA"/>
    <property type="match status" value="2"/>
</dbReference>
<evidence type="ECO:0000256" key="2">
    <source>
        <dbReference type="ARBA" id="ARBA00022723"/>
    </source>
</evidence>
<name>A0AAF0E5W0_9BASI</name>
<dbReference type="GO" id="GO:0000981">
    <property type="term" value="F:DNA-binding transcription factor activity, RNA polymerase II-specific"/>
    <property type="evidence" value="ECO:0007669"/>
    <property type="project" value="TreeGrafter"/>
</dbReference>
<keyword evidence="3" id="KW-0863">Zinc-finger</keyword>
<evidence type="ECO:0000256" key="1">
    <source>
        <dbReference type="ARBA" id="ARBA00004123"/>
    </source>
</evidence>
<accession>A0AAF0E5W0</accession>
<sequence>MPPALQFVENGHESVTREKDPTEILRTWRLLSRLEGTLEDAERLGNMSWRRWYTQQARTKKGQASEAHQDTAPPKDSQIPPTQAVAIGALQGSSHAHTLWPVHPEPNPPPSLSPALSQDPLKQHISPDMLHLAPSNTQVCGMQGYSVYAGEDLLMQALGLFNTHTSHGMTWPPPEAPGTAFAPPVHHSTVPSASSTTLQIPGTHPFPGPTPAEPTAEAVPTSELDEKPTCSNCGTNNTPLWRRNHHTSLLCNACGLYLKIHKTHRPLKLRRRQQLHNLNKAQNTDRDRDISAGCTNCGTKVTPLWRKGANGGLLCNACGLYQKLHRADRPVRYRADVIRKRSRYDGRPRDTLDKSPSAEATSSQNVGDASMTSQDTMSSSWASSSLHSMTPVPEAAAEPCEYVQAAQHVLELSKEPIPSSAHLACCESDICTGPILMNDPLQDLHANQPFQDLGSDTDMQELFAPPTQPPKAPLWPVYPP</sequence>
<dbReference type="GO" id="GO:0000122">
    <property type="term" value="P:negative regulation of transcription by RNA polymerase II"/>
    <property type="evidence" value="ECO:0007669"/>
    <property type="project" value="TreeGrafter"/>
</dbReference>
<evidence type="ECO:0000313" key="9">
    <source>
        <dbReference type="Proteomes" id="UP001220961"/>
    </source>
</evidence>
<dbReference type="GO" id="GO:0045944">
    <property type="term" value="P:positive regulation of transcription by RNA polymerase II"/>
    <property type="evidence" value="ECO:0007669"/>
    <property type="project" value="TreeGrafter"/>
</dbReference>
<dbReference type="EMBL" id="CP119910">
    <property type="protein sequence ID" value="WFD19528.1"/>
    <property type="molecule type" value="Genomic_DNA"/>
</dbReference>
<feature type="compositionally biased region" description="Low complexity" evidence="6">
    <location>
        <begin position="373"/>
        <end position="388"/>
    </location>
</feature>
<evidence type="ECO:0000256" key="4">
    <source>
        <dbReference type="ARBA" id="ARBA00022833"/>
    </source>
</evidence>
<dbReference type="PRINTS" id="PR00619">
    <property type="entry name" value="GATAZNFINGER"/>
</dbReference>
<dbReference type="GO" id="GO:0005634">
    <property type="term" value="C:nucleus"/>
    <property type="evidence" value="ECO:0007669"/>
    <property type="project" value="UniProtKB-SubCell"/>
</dbReference>
<keyword evidence="4" id="KW-0862">Zinc</keyword>
<keyword evidence="2" id="KW-0479">Metal-binding</keyword>
<dbReference type="CDD" id="cd00202">
    <property type="entry name" value="ZnF_GATA"/>
    <property type="match status" value="2"/>
</dbReference>
<dbReference type="InterPro" id="IPR013088">
    <property type="entry name" value="Znf_NHR/GATA"/>
</dbReference>
<keyword evidence="5" id="KW-0539">Nucleus</keyword>
<evidence type="ECO:0000256" key="3">
    <source>
        <dbReference type="ARBA" id="ARBA00022771"/>
    </source>
</evidence>
<keyword evidence="9" id="KW-1185">Reference proteome</keyword>
<feature type="compositionally biased region" description="Basic and acidic residues" evidence="6">
    <location>
        <begin position="339"/>
        <end position="353"/>
    </location>
</feature>
<feature type="compositionally biased region" description="Pro residues" evidence="6">
    <location>
        <begin position="103"/>
        <end position="112"/>
    </location>
</feature>
<dbReference type="InterPro" id="IPR000679">
    <property type="entry name" value="Znf_GATA"/>
</dbReference>
<protein>
    <recommendedName>
        <fullName evidence="7">GATA-type domain-containing protein</fullName>
    </recommendedName>
</protein>
<gene>
    <name evidence="8" type="ORF">MCAP1_001760</name>
</gene>
<organism evidence="8 9">
    <name type="scientific">Malassezia caprae</name>
    <dbReference type="NCBI Taxonomy" id="1381934"/>
    <lineage>
        <taxon>Eukaryota</taxon>
        <taxon>Fungi</taxon>
        <taxon>Dikarya</taxon>
        <taxon>Basidiomycota</taxon>
        <taxon>Ustilaginomycotina</taxon>
        <taxon>Malasseziomycetes</taxon>
        <taxon>Malasseziales</taxon>
        <taxon>Malasseziaceae</taxon>
        <taxon>Malassezia</taxon>
    </lineage>
</organism>
<evidence type="ECO:0000313" key="8">
    <source>
        <dbReference type="EMBL" id="WFD19528.1"/>
    </source>
</evidence>
<dbReference type="GO" id="GO:0000978">
    <property type="term" value="F:RNA polymerase II cis-regulatory region sequence-specific DNA binding"/>
    <property type="evidence" value="ECO:0007669"/>
    <property type="project" value="TreeGrafter"/>
</dbReference>
<dbReference type="PROSITE" id="PS00344">
    <property type="entry name" value="GATA_ZN_FINGER_1"/>
    <property type="match status" value="1"/>
</dbReference>
<dbReference type="AlphaFoldDB" id="A0AAF0E5W0"/>
<dbReference type="PANTHER" id="PTHR10071">
    <property type="entry name" value="TRANSCRIPTION FACTOR GATA FAMILY MEMBER"/>
    <property type="match status" value="1"/>
</dbReference>